<sequence length="1199" mass="134191">MGSLKDLDHMDNVINRTIDGFTFTPAVPIYTSGAWKMEWEKGDMHGTEFSADASVPIAEAVGLSVHAKAALAFKNTVQNYRMFDKLDRYIILPTRGYIEDILEDDEVQSHIQRSKSTLGAWSLLLVTGVAVARGSHGSSSDNHERSATVGGGAGITEVASADVTATASSAKGTSISTGAESDFVWAVRVCKIWKGTLDRTWSYKTQSKGATFSLEDEERKKEELIQALEAEGTGEAKKLWYGTHGVRSEWREYDTSIMWFTFITQLVRPFATVPTNLDDLPNFVQAVVQKLQLLDKPVPEPQRLQWPLTDQTRERTEPFSASQYPTLVALLGTYDSSQVVLIQYAEAKFRRNKAAITLWKDMIDAFEAFAAPESETWDPDLLELAKTAVSKEELEDNHGFVLQLYDALFQHFNPSRCPYDWQSIVVNLRLNWSELSKKESDNDSFSFGLFIMIDKFAAPGVLASDCFWQDIQVCVSKLRTVTFDDSGGPQPAISASTKDTKISENEVVETLDIEDQPHDLSSSEAEAADDLCQHLKDFTKAQISFEYTTDFKFRGRNLPIRKFSRSSLGVPLSDLIGCEKLTEKMKLSLSFLLVRTFWQYCNSDWMRDDWSKESVHFMLDKVDNTSKVISVHEPFLRARFNKADHIDTSQEPSKRGKASVQRRKALKRGGKIRAMTATHRYPKLLALGIMLLEIELDRKLETLATPDEEESNIITLRHGMATDVLNNPLLWPSKGVWTIVKESIKICVEAGSDVLGGSEQDLRHNFYRRVVRPFKAFLEAAWSDADYQTMDPVTLENAMSPASSSAGVRNPMCAPSIEAKSGIGHLNMDRSLPQAEIVTPMENTLSSDYSNQGSGVSDTNMQHAIGTTLSAAAYYSPFTSANWFAKLDDLNYVLQIKTKRRDEHSKPIRVAILDTGVDEFYYQNDLRSTKSIKAYKDFVSANDSMRQDGTGHGTTCIRLLQKVYEHVEIHVGRVFEGSSATEFTKPLMKQAIEHATCKVKGWGVDVICLPSGFETEYIPITEAIAAAKFAKVLIFAAASNYGNTASIFFPAWRFRWADLFCLFSTTASAKPTSAFNPAPMDDAYNFAILGEDIRLADGKPLDGTSFSTIIAAGVAAQIIDFSLRPDTRGKIHNKEVLRQVDGMSAVFERMSTRENKYHCLTPWTLLNGMTPQEFDTEEIRTAICHTISEALRNRHKLRL</sequence>
<dbReference type="Proteomes" id="UP000799423">
    <property type="component" value="Unassembled WGS sequence"/>
</dbReference>
<dbReference type="InterPro" id="IPR056002">
    <property type="entry name" value="DUF7580"/>
</dbReference>
<feature type="domain" description="DUF7580" evidence="1">
    <location>
        <begin position="401"/>
        <end position="716"/>
    </location>
</feature>
<dbReference type="GO" id="GO:0004252">
    <property type="term" value="F:serine-type endopeptidase activity"/>
    <property type="evidence" value="ECO:0007669"/>
    <property type="project" value="InterPro"/>
</dbReference>
<protein>
    <recommendedName>
        <fullName evidence="1">DUF7580 domain-containing protein</fullName>
    </recommendedName>
</protein>
<dbReference type="InterPro" id="IPR015500">
    <property type="entry name" value="Peptidase_S8_subtilisin-rel"/>
</dbReference>
<evidence type="ECO:0000259" key="1">
    <source>
        <dbReference type="Pfam" id="PF24476"/>
    </source>
</evidence>
<evidence type="ECO:0000313" key="2">
    <source>
        <dbReference type="EMBL" id="KAF2849634.1"/>
    </source>
</evidence>
<proteinExistence type="predicted"/>
<dbReference type="InterPro" id="IPR036852">
    <property type="entry name" value="Peptidase_S8/S53_dom_sf"/>
</dbReference>
<organism evidence="2 3">
    <name type="scientific">Plenodomus tracheiphilus IPT5</name>
    <dbReference type="NCBI Taxonomy" id="1408161"/>
    <lineage>
        <taxon>Eukaryota</taxon>
        <taxon>Fungi</taxon>
        <taxon>Dikarya</taxon>
        <taxon>Ascomycota</taxon>
        <taxon>Pezizomycotina</taxon>
        <taxon>Dothideomycetes</taxon>
        <taxon>Pleosporomycetidae</taxon>
        <taxon>Pleosporales</taxon>
        <taxon>Pleosporineae</taxon>
        <taxon>Leptosphaeriaceae</taxon>
        <taxon>Plenodomus</taxon>
    </lineage>
</organism>
<reference evidence="2" key="1">
    <citation type="submission" date="2020-01" db="EMBL/GenBank/DDBJ databases">
        <authorList>
            <consortium name="DOE Joint Genome Institute"/>
            <person name="Haridas S."/>
            <person name="Albert R."/>
            <person name="Binder M."/>
            <person name="Bloem J."/>
            <person name="Labutti K."/>
            <person name="Salamov A."/>
            <person name="Andreopoulos B."/>
            <person name="Baker S.E."/>
            <person name="Barry K."/>
            <person name="Bills G."/>
            <person name="Bluhm B.H."/>
            <person name="Cannon C."/>
            <person name="Castanera R."/>
            <person name="Culley D.E."/>
            <person name="Daum C."/>
            <person name="Ezra D."/>
            <person name="Gonzalez J.B."/>
            <person name="Henrissat B."/>
            <person name="Kuo A."/>
            <person name="Liang C."/>
            <person name="Lipzen A."/>
            <person name="Lutzoni F."/>
            <person name="Magnuson J."/>
            <person name="Mondo S."/>
            <person name="Nolan M."/>
            <person name="Ohm R."/>
            <person name="Pangilinan J."/>
            <person name="Park H.-J."/>
            <person name="Ramirez L."/>
            <person name="Alfaro M."/>
            <person name="Sun H."/>
            <person name="Tritt A."/>
            <person name="Yoshinaga Y."/>
            <person name="Zwiers L.-H."/>
            <person name="Turgeon B.G."/>
            <person name="Goodwin S.B."/>
            <person name="Spatafora J.W."/>
            <person name="Crous P.W."/>
            <person name="Grigoriev I.V."/>
        </authorList>
    </citation>
    <scope>NUCLEOTIDE SEQUENCE</scope>
    <source>
        <strain evidence="2">IPT5</strain>
    </source>
</reference>
<evidence type="ECO:0000313" key="3">
    <source>
        <dbReference type="Proteomes" id="UP000799423"/>
    </source>
</evidence>
<dbReference type="Gene3D" id="3.40.50.200">
    <property type="entry name" value="Peptidase S8/S53 domain"/>
    <property type="match status" value="1"/>
</dbReference>
<keyword evidence="3" id="KW-1185">Reference proteome</keyword>
<dbReference type="PANTHER" id="PTHR35186">
    <property type="entry name" value="ANK_REP_REGION DOMAIN-CONTAINING PROTEIN"/>
    <property type="match status" value="1"/>
</dbReference>
<dbReference type="EMBL" id="MU006310">
    <property type="protein sequence ID" value="KAF2849634.1"/>
    <property type="molecule type" value="Genomic_DNA"/>
</dbReference>
<dbReference type="PRINTS" id="PR00723">
    <property type="entry name" value="SUBTILISIN"/>
</dbReference>
<dbReference type="AlphaFoldDB" id="A0A6A7B373"/>
<dbReference type="GO" id="GO:0006508">
    <property type="term" value="P:proteolysis"/>
    <property type="evidence" value="ECO:0007669"/>
    <property type="project" value="InterPro"/>
</dbReference>
<dbReference type="CDD" id="cd00306">
    <property type="entry name" value="Peptidases_S8_S53"/>
    <property type="match status" value="1"/>
</dbReference>
<accession>A0A6A7B373</accession>
<dbReference type="PANTHER" id="PTHR35186:SF4">
    <property type="entry name" value="PRION-INHIBITION AND PROPAGATION HELO DOMAIN-CONTAINING PROTEIN"/>
    <property type="match status" value="1"/>
</dbReference>
<dbReference type="Pfam" id="PF24476">
    <property type="entry name" value="DUF7580"/>
    <property type="match status" value="1"/>
</dbReference>
<dbReference type="OrthoDB" id="3797656at2759"/>
<gene>
    <name evidence="2" type="ORF">T440DRAFT_479816</name>
</gene>
<name>A0A6A7B373_9PLEO</name>
<dbReference type="SUPFAM" id="SSF52743">
    <property type="entry name" value="Subtilisin-like"/>
    <property type="match status" value="1"/>
</dbReference>